<comment type="caution">
    <text evidence="1">The sequence shown here is derived from an EMBL/GenBank/DDBJ whole genome shotgun (WGS) entry which is preliminary data.</text>
</comment>
<dbReference type="AlphaFoldDB" id="A0A9Q3KZQ8"/>
<evidence type="ECO:0000313" key="1">
    <source>
        <dbReference type="EMBL" id="MBW0588594.1"/>
    </source>
</evidence>
<gene>
    <name evidence="1" type="ORF">O181_128309</name>
</gene>
<accession>A0A9Q3KZQ8</accession>
<sequence length="140" mass="16242">MLEKRWNPKLPVDTLKKDLAHIYPNSSSFDLIIDRVRHHKNQSITDPFEYAKQKWDKSNNIPEFKVGDLILVPNLKLSNIKAPKKFKACFSELFIIKAIHGKNSVQVELSGELEHKHPAFPVSLVKYYTSSDKELFPLRN</sequence>
<keyword evidence="2" id="KW-1185">Reference proteome</keyword>
<protein>
    <submittedName>
        <fullName evidence="1">Uncharacterized protein</fullName>
    </submittedName>
</protein>
<dbReference type="EMBL" id="AVOT02131137">
    <property type="protein sequence ID" value="MBW0588594.1"/>
    <property type="molecule type" value="Genomic_DNA"/>
</dbReference>
<evidence type="ECO:0000313" key="2">
    <source>
        <dbReference type="Proteomes" id="UP000765509"/>
    </source>
</evidence>
<dbReference type="Proteomes" id="UP000765509">
    <property type="component" value="Unassembled WGS sequence"/>
</dbReference>
<organism evidence="1 2">
    <name type="scientific">Austropuccinia psidii MF-1</name>
    <dbReference type="NCBI Taxonomy" id="1389203"/>
    <lineage>
        <taxon>Eukaryota</taxon>
        <taxon>Fungi</taxon>
        <taxon>Dikarya</taxon>
        <taxon>Basidiomycota</taxon>
        <taxon>Pucciniomycotina</taxon>
        <taxon>Pucciniomycetes</taxon>
        <taxon>Pucciniales</taxon>
        <taxon>Sphaerophragmiaceae</taxon>
        <taxon>Austropuccinia</taxon>
    </lineage>
</organism>
<reference evidence="1" key="1">
    <citation type="submission" date="2021-03" db="EMBL/GenBank/DDBJ databases">
        <title>Draft genome sequence of rust myrtle Austropuccinia psidii MF-1, a brazilian biotype.</title>
        <authorList>
            <person name="Quecine M.C."/>
            <person name="Pachon D.M.R."/>
            <person name="Bonatelli M.L."/>
            <person name="Correr F.H."/>
            <person name="Franceschini L.M."/>
            <person name="Leite T.F."/>
            <person name="Margarido G.R.A."/>
            <person name="Almeida C.A."/>
            <person name="Ferrarezi J.A."/>
            <person name="Labate C.A."/>
        </authorList>
    </citation>
    <scope>NUCLEOTIDE SEQUENCE</scope>
    <source>
        <strain evidence="1">MF-1</strain>
    </source>
</reference>
<name>A0A9Q3KZQ8_9BASI</name>
<proteinExistence type="predicted"/>